<feature type="transmembrane region" description="Helical" evidence="6">
    <location>
        <begin position="12"/>
        <end position="34"/>
    </location>
</feature>
<evidence type="ECO:0000313" key="7">
    <source>
        <dbReference type="EMBL" id="MFC4853911.1"/>
    </source>
</evidence>
<proteinExistence type="inferred from homology"/>
<dbReference type="Proteomes" id="UP001595859">
    <property type="component" value="Unassembled WGS sequence"/>
</dbReference>
<reference evidence="8" key="1">
    <citation type="journal article" date="2019" name="Int. J. Syst. Evol. Microbiol.">
        <title>The Global Catalogue of Microorganisms (GCM) 10K type strain sequencing project: providing services to taxonomists for standard genome sequencing and annotation.</title>
        <authorList>
            <consortium name="The Broad Institute Genomics Platform"/>
            <consortium name="The Broad Institute Genome Sequencing Center for Infectious Disease"/>
            <person name="Wu L."/>
            <person name="Ma J."/>
        </authorList>
    </citation>
    <scope>NUCLEOTIDE SEQUENCE [LARGE SCALE GENOMIC DNA]</scope>
    <source>
        <strain evidence="8">ZS-22-S1</strain>
    </source>
</reference>
<keyword evidence="5 6" id="KW-0472">Membrane</keyword>
<dbReference type="PROSITE" id="PS50895">
    <property type="entry name" value="SURF1"/>
    <property type="match status" value="1"/>
</dbReference>
<evidence type="ECO:0000256" key="3">
    <source>
        <dbReference type="ARBA" id="ARBA00022692"/>
    </source>
</evidence>
<dbReference type="InterPro" id="IPR002994">
    <property type="entry name" value="Surf1/Shy1"/>
</dbReference>
<dbReference type="Pfam" id="PF02104">
    <property type="entry name" value="SURF1"/>
    <property type="match status" value="1"/>
</dbReference>
<comment type="subcellular location">
    <subcellularLocation>
        <location evidence="6">Cell membrane</location>
        <topology evidence="6">Multi-pass membrane protein</topology>
    </subcellularLocation>
    <subcellularLocation>
        <location evidence="1">Membrane</location>
    </subcellularLocation>
</comment>
<dbReference type="PANTHER" id="PTHR23427:SF2">
    <property type="entry name" value="SURFEIT LOCUS PROTEIN 1"/>
    <property type="match status" value="1"/>
</dbReference>
<evidence type="ECO:0000256" key="6">
    <source>
        <dbReference type="RuleBase" id="RU363076"/>
    </source>
</evidence>
<dbReference type="InterPro" id="IPR045214">
    <property type="entry name" value="Surf1/Surf4"/>
</dbReference>
<evidence type="ECO:0000313" key="8">
    <source>
        <dbReference type="Proteomes" id="UP001595859"/>
    </source>
</evidence>
<feature type="transmembrane region" description="Helical" evidence="6">
    <location>
        <begin position="216"/>
        <end position="237"/>
    </location>
</feature>
<keyword evidence="4 6" id="KW-1133">Transmembrane helix</keyword>
<organism evidence="7 8">
    <name type="scientific">Actinophytocola glycyrrhizae</name>
    <dbReference type="NCBI Taxonomy" id="2044873"/>
    <lineage>
        <taxon>Bacteria</taxon>
        <taxon>Bacillati</taxon>
        <taxon>Actinomycetota</taxon>
        <taxon>Actinomycetes</taxon>
        <taxon>Pseudonocardiales</taxon>
        <taxon>Pseudonocardiaceae</taxon>
    </lineage>
</organism>
<keyword evidence="8" id="KW-1185">Reference proteome</keyword>
<evidence type="ECO:0000256" key="2">
    <source>
        <dbReference type="ARBA" id="ARBA00007165"/>
    </source>
</evidence>
<dbReference type="CDD" id="cd06662">
    <property type="entry name" value="SURF1"/>
    <property type="match status" value="1"/>
</dbReference>
<name>A0ABV9S010_9PSEU</name>
<comment type="similarity">
    <text evidence="2 6">Belongs to the SURF1 family.</text>
</comment>
<dbReference type="PANTHER" id="PTHR23427">
    <property type="entry name" value="SURFEIT LOCUS PROTEIN"/>
    <property type="match status" value="1"/>
</dbReference>
<accession>A0ABV9S010</accession>
<dbReference type="EMBL" id="JBHSIS010000004">
    <property type="protein sequence ID" value="MFC4853911.1"/>
    <property type="molecule type" value="Genomic_DNA"/>
</dbReference>
<gene>
    <name evidence="7" type="ORF">ACFPCV_10375</name>
</gene>
<sequence length="281" mass="30608">MRLRLLLRPGWLALTALVLIFAGVCFTLLAPWQFTRHEERATTNAAITHAANANPADLTELLPGAARPDATTEWRTVRVTGEYLADAEVVARLRTVLGQPAFEVLTPFRLADGTVALVDRGYVRPAQGDESVTVPEFAAPPPGTVTVTARVRADERDPRDRRAESEGGRPQVYAVGSGVVERATGLDLRPGYLQLEDGSPGVLSALPLPSLEAGPYLSYALQWIAFGTMAILAWLYFTWREIKPGGVLATPKPDHQRRRVSVAQQIADEEARERALSEHGA</sequence>
<keyword evidence="6" id="KW-1003">Cell membrane</keyword>
<comment type="caution">
    <text evidence="7">The sequence shown here is derived from an EMBL/GenBank/DDBJ whole genome shotgun (WGS) entry which is preliminary data.</text>
</comment>
<evidence type="ECO:0000256" key="1">
    <source>
        <dbReference type="ARBA" id="ARBA00004370"/>
    </source>
</evidence>
<protein>
    <recommendedName>
        <fullName evidence="6">SURF1-like protein</fullName>
    </recommendedName>
</protein>
<evidence type="ECO:0000256" key="5">
    <source>
        <dbReference type="ARBA" id="ARBA00023136"/>
    </source>
</evidence>
<keyword evidence="3 6" id="KW-0812">Transmembrane</keyword>
<dbReference type="RefSeq" id="WP_378055866.1">
    <property type="nucleotide sequence ID" value="NZ_JBHSIS010000004.1"/>
</dbReference>
<evidence type="ECO:0000256" key="4">
    <source>
        <dbReference type="ARBA" id="ARBA00022989"/>
    </source>
</evidence>